<dbReference type="Pfam" id="PF01695">
    <property type="entry name" value="IstB_IS21"/>
    <property type="match status" value="1"/>
</dbReference>
<accession>A0A9D1KRX2</accession>
<dbReference type="AlphaFoldDB" id="A0A9D1KRX2"/>
<evidence type="ECO:0000313" key="3">
    <source>
        <dbReference type="Proteomes" id="UP000824160"/>
    </source>
</evidence>
<dbReference type="InterPro" id="IPR003593">
    <property type="entry name" value="AAA+_ATPase"/>
</dbReference>
<reference evidence="2" key="1">
    <citation type="submission" date="2020-10" db="EMBL/GenBank/DDBJ databases">
        <authorList>
            <person name="Gilroy R."/>
        </authorList>
    </citation>
    <scope>NUCLEOTIDE SEQUENCE</scope>
    <source>
        <strain evidence="2">ChiBcec7-5410</strain>
    </source>
</reference>
<sequence length="332" mass="38256">MQNNDIFQQAKRRIDRRRLEQMAAQSRRMDEIAEKIPEVMEIRRKLAMTSAEISKVILQRKTNLAEGLARIEEVNLRLQQRERELMQQAGYPVDYLEMQYTCPKCRDTGFVDGVRCECLKAEMRRLSVEQLNASSPFQECSFEDFDLSFYPDVIDPQSGQNPRVVMTKVLNFCRNYAEKFNPHSQGLFMFGQTGLGKTHLSRAIAGVVAAKGYNVVCGSAQDLLRRIENEHFRRTEDDGTLDRILEADLLVLDDLGAEFSSSFTQSVVYNILNSRISAERPLIVTSNLTVQEFNDKYAHRIVSRLFSQLIQVRFIGNDVRQLKSLRKPESKK</sequence>
<reference evidence="2" key="2">
    <citation type="journal article" date="2021" name="PeerJ">
        <title>Extensive microbial diversity within the chicken gut microbiome revealed by metagenomics and culture.</title>
        <authorList>
            <person name="Gilroy R."/>
            <person name="Ravi A."/>
            <person name="Getino M."/>
            <person name="Pursley I."/>
            <person name="Horton D.L."/>
            <person name="Alikhan N.F."/>
            <person name="Baker D."/>
            <person name="Gharbi K."/>
            <person name="Hall N."/>
            <person name="Watson M."/>
            <person name="Adriaenssens E.M."/>
            <person name="Foster-Nyarko E."/>
            <person name="Jarju S."/>
            <person name="Secka A."/>
            <person name="Antonio M."/>
            <person name="Oren A."/>
            <person name="Chaudhuri R.R."/>
            <person name="La Ragione R."/>
            <person name="Hildebrand F."/>
            <person name="Pallen M.J."/>
        </authorList>
    </citation>
    <scope>NUCLEOTIDE SEQUENCE</scope>
    <source>
        <strain evidence="2">ChiBcec7-5410</strain>
    </source>
</reference>
<feature type="domain" description="AAA+ ATPase" evidence="1">
    <location>
        <begin position="183"/>
        <end position="316"/>
    </location>
</feature>
<dbReference type="SMART" id="SM00382">
    <property type="entry name" value="AAA"/>
    <property type="match status" value="1"/>
</dbReference>
<comment type="caution">
    <text evidence="2">The sequence shown here is derived from an EMBL/GenBank/DDBJ whole genome shotgun (WGS) entry which is preliminary data.</text>
</comment>
<evidence type="ECO:0000313" key="2">
    <source>
        <dbReference type="EMBL" id="HIT94734.1"/>
    </source>
</evidence>
<dbReference type="PANTHER" id="PTHR30050">
    <property type="entry name" value="CHROMOSOMAL REPLICATION INITIATOR PROTEIN DNAA"/>
    <property type="match status" value="1"/>
</dbReference>
<dbReference type="GO" id="GO:0006260">
    <property type="term" value="P:DNA replication"/>
    <property type="evidence" value="ECO:0007669"/>
    <property type="project" value="TreeGrafter"/>
</dbReference>
<name>A0A9D1KRX2_9FIRM</name>
<keyword evidence="2" id="KW-0067">ATP-binding</keyword>
<dbReference type="InterPro" id="IPR002611">
    <property type="entry name" value="IstB_ATP-bd"/>
</dbReference>
<dbReference type="PANTHER" id="PTHR30050:SF4">
    <property type="entry name" value="ATP-BINDING PROTEIN RV3427C IN INSERTION SEQUENCE-RELATED"/>
    <property type="match status" value="1"/>
</dbReference>
<dbReference type="InterPro" id="IPR027417">
    <property type="entry name" value="P-loop_NTPase"/>
</dbReference>
<dbReference type="CDD" id="cd00009">
    <property type="entry name" value="AAA"/>
    <property type="match status" value="1"/>
</dbReference>
<gene>
    <name evidence="2" type="ORF">IAC43_06080</name>
</gene>
<dbReference type="NCBIfam" id="NF005304">
    <property type="entry name" value="PRK06835.1"/>
    <property type="match status" value="1"/>
</dbReference>
<dbReference type="Proteomes" id="UP000824160">
    <property type="component" value="Unassembled WGS sequence"/>
</dbReference>
<protein>
    <submittedName>
        <fullName evidence="2">ATP-binding protein</fullName>
    </submittedName>
</protein>
<proteinExistence type="predicted"/>
<organism evidence="2 3">
    <name type="scientific">Candidatus Faecivivens stercoripullorum</name>
    <dbReference type="NCBI Taxonomy" id="2840805"/>
    <lineage>
        <taxon>Bacteria</taxon>
        <taxon>Bacillati</taxon>
        <taxon>Bacillota</taxon>
        <taxon>Clostridia</taxon>
        <taxon>Eubacteriales</taxon>
        <taxon>Oscillospiraceae</taxon>
        <taxon>Oscillospiraceae incertae sedis</taxon>
        <taxon>Candidatus Faecivivens</taxon>
    </lineage>
</organism>
<dbReference type="GO" id="GO:0005524">
    <property type="term" value="F:ATP binding"/>
    <property type="evidence" value="ECO:0007669"/>
    <property type="project" value="UniProtKB-KW"/>
</dbReference>
<keyword evidence="2" id="KW-0547">Nucleotide-binding</keyword>
<evidence type="ECO:0000259" key="1">
    <source>
        <dbReference type="SMART" id="SM00382"/>
    </source>
</evidence>
<dbReference type="SUPFAM" id="SSF52540">
    <property type="entry name" value="P-loop containing nucleoside triphosphate hydrolases"/>
    <property type="match status" value="1"/>
</dbReference>
<dbReference type="EMBL" id="DVLW01000169">
    <property type="protein sequence ID" value="HIT94734.1"/>
    <property type="molecule type" value="Genomic_DNA"/>
</dbReference>
<dbReference type="Gene3D" id="3.40.50.300">
    <property type="entry name" value="P-loop containing nucleotide triphosphate hydrolases"/>
    <property type="match status" value="1"/>
</dbReference>